<dbReference type="CDD" id="cd01949">
    <property type="entry name" value="GGDEF"/>
    <property type="match status" value="1"/>
</dbReference>
<dbReference type="Pfam" id="PF00563">
    <property type="entry name" value="EAL"/>
    <property type="match status" value="1"/>
</dbReference>
<dbReference type="Proteomes" id="UP000523161">
    <property type="component" value="Unassembled WGS sequence"/>
</dbReference>
<dbReference type="PANTHER" id="PTHR44757">
    <property type="entry name" value="DIGUANYLATE CYCLASE DGCP"/>
    <property type="match status" value="1"/>
</dbReference>
<accession>A0A7Y5AUG4</accession>
<organism evidence="5 6">
    <name type="scientific">Rheinheimera lutimaris</name>
    <dbReference type="NCBI Taxonomy" id="2740584"/>
    <lineage>
        <taxon>Bacteria</taxon>
        <taxon>Pseudomonadati</taxon>
        <taxon>Pseudomonadota</taxon>
        <taxon>Gammaproteobacteria</taxon>
        <taxon>Chromatiales</taxon>
        <taxon>Chromatiaceae</taxon>
        <taxon>Rheinheimera</taxon>
    </lineage>
</organism>
<dbReference type="InterPro" id="IPR035919">
    <property type="entry name" value="EAL_sf"/>
</dbReference>
<dbReference type="Pfam" id="PF13185">
    <property type="entry name" value="GAF_2"/>
    <property type="match status" value="2"/>
</dbReference>
<dbReference type="InterPro" id="IPR029016">
    <property type="entry name" value="GAF-like_dom_sf"/>
</dbReference>
<dbReference type="SMART" id="SM00052">
    <property type="entry name" value="EAL"/>
    <property type="match status" value="1"/>
</dbReference>
<dbReference type="InterPro" id="IPR052155">
    <property type="entry name" value="Biofilm_reg_signaling"/>
</dbReference>
<dbReference type="InterPro" id="IPR001633">
    <property type="entry name" value="EAL_dom"/>
</dbReference>
<dbReference type="NCBIfam" id="TIGR00254">
    <property type="entry name" value="GGDEF"/>
    <property type="match status" value="1"/>
</dbReference>
<comment type="cofactor">
    <cofactor evidence="1">
        <name>Mg(2+)</name>
        <dbReference type="ChEBI" id="CHEBI:18420"/>
    </cofactor>
</comment>
<dbReference type="CDD" id="cd01948">
    <property type="entry name" value="EAL"/>
    <property type="match status" value="1"/>
</dbReference>
<evidence type="ECO:0000256" key="2">
    <source>
        <dbReference type="SAM" id="Coils"/>
    </source>
</evidence>
<dbReference type="FunFam" id="3.30.70.270:FF:000001">
    <property type="entry name" value="Diguanylate cyclase domain protein"/>
    <property type="match status" value="1"/>
</dbReference>
<dbReference type="PROSITE" id="PS50887">
    <property type="entry name" value="GGDEF"/>
    <property type="match status" value="1"/>
</dbReference>
<dbReference type="Gene3D" id="3.30.70.270">
    <property type="match status" value="1"/>
</dbReference>
<dbReference type="SUPFAM" id="SSF141868">
    <property type="entry name" value="EAL domain-like"/>
    <property type="match status" value="1"/>
</dbReference>
<dbReference type="SMART" id="SM00065">
    <property type="entry name" value="GAF"/>
    <property type="match status" value="2"/>
</dbReference>
<dbReference type="InterPro" id="IPR043128">
    <property type="entry name" value="Rev_trsase/Diguanyl_cyclase"/>
</dbReference>
<evidence type="ECO:0000313" key="6">
    <source>
        <dbReference type="Proteomes" id="UP000523161"/>
    </source>
</evidence>
<dbReference type="InterPro" id="IPR000160">
    <property type="entry name" value="GGDEF_dom"/>
</dbReference>
<dbReference type="GO" id="GO:0003824">
    <property type="term" value="F:catalytic activity"/>
    <property type="evidence" value="ECO:0007669"/>
    <property type="project" value="UniProtKB-ARBA"/>
</dbReference>
<sequence>MVDKKSQESGLKEATQLNKRLQLAENKIRRLTLLTKRYKQAYITQGALLKLSELASTISDMRDFYPAIHKMVSELLHAENFYVVFYDSDSEHYSPQYFSDEKDQQLIAQVPSGAFSSGLTGYVARTGQALLCDREQFSQLVLQGHIQQQGSASDHWLGIPLCRGTQVIGVMAIQSYNAKQLYTDSDLALFSSIGGHTISALDRVKSRELLEDTVRQRTQQLQKINQSLQKEIKERTNAEQLQAALYRISELTASSRDMNSFYKAVHVVLSELMPAENCYIALLDQDRTKLTFPFYLDQYSPPARERPISRGFTEYVIRCADARLINSASAQQLVEAGEIRRGMADPMRPALHSTSWLGAPLLIDQQVIGVIALQSYEQSYSYGEVELNILRFVSQHIAVAIQRKLGTEQQKRHQEELERKVFESTRELRQTNLFLRLQVEERKKAEQKLFYEANHDALTGLANRQMFLQQLKQQFALSKRQPQLSMALLFIDLDRFKLINDSLGHHVGDAFLIEVSKRLQSTVREHDLVARLGGDEFVVLLTSLLHDTDAEDVAERIIDKVRQPFLLQGQQVHSGASIGIAYFDSDHSKAEALLRDADAAMYQAKSMGRNRFVIFNETMREQMLQALTMEQVMQQALEQQQFTAVYEPVLCGQARSLMGYEVHTQWQHPQLGTQYDFNKYATEAGLMPQIEQLMLHQACRQLAISSDDTGLLTVRLSIQHVQQAELFEVLKRQIATVQHKHRLCLAFTEREVLQTTSTAQASLQQLKQTGVRLALHNFAADAAPVGLLLQQLFDFVKLDAAFCRQLPRNEQKRQLLQMLQSLALSYKFRLLADGVDNADLLNLLLAEGCCFMQGKYVAGLLSAQELANTPSVVFQQLA</sequence>
<evidence type="ECO:0000313" key="5">
    <source>
        <dbReference type="EMBL" id="NRQ44165.1"/>
    </source>
</evidence>
<evidence type="ECO:0000259" key="4">
    <source>
        <dbReference type="PROSITE" id="PS50887"/>
    </source>
</evidence>
<dbReference type="InterPro" id="IPR029787">
    <property type="entry name" value="Nucleotide_cyclase"/>
</dbReference>
<reference evidence="5 6" key="1">
    <citation type="submission" date="2020-06" db="EMBL/GenBank/DDBJ databases">
        <title>Rheinheimera sp. nov., a marine bacterium isolated from coastal.</title>
        <authorList>
            <person name="Yu Q."/>
            <person name="Qi Y."/>
            <person name="Pu J."/>
        </authorList>
    </citation>
    <scope>NUCLEOTIDE SEQUENCE [LARGE SCALE GENOMIC DNA]</scope>
    <source>
        <strain evidence="5 6">YQF-2</strain>
    </source>
</reference>
<evidence type="ECO:0000259" key="3">
    <source>
        <dbReference type="PROSITE" id="PS50883"/>
    </source>
</evidence>
<keyword evidence="2" id="KW-0175">Coiled coil</keyword>
<dbReference type="SUPFAM" id="SSF55073">
    <property type="entry name" value="Nucleotide cyclase"/>
    <property type="match status" value="1"/>
</dbReference>
<comment type="caution">
    <text evidence="5">The sequence shown here is derived from an EMBL/GenBank/DDBJ whole genome shotgun (WGS) entry which is preliminary data.</text>
</comment>
<gene>
    <name evidence="5" type="ORF">HRH59_16600</name>
</gene>
<dbReference type="InterPro" id="IPR003018">
    <property type="entry name" value="GAF"/>
</dbReference>
<feature type="domain" description="GGDEF" evidence="4">
    <location>
        <begin position="484"/>
        <end position="617"/>
    </location>
</feature>
<feature type="coiled-coil region" evidence="2">
    <location>
        <begin position="14"/>
        <end position="41"/>
    </location>
</feature>
<proteinExistence type="predicted"/>
<dbReference type="Pfam" id="PF00990">
    <property type="entry name" value="GGDEF"/>
    <property type="match status" value="1"/>
</dbReference>
<dbReference type="PANTHER" id="PTHR44757:SF2">
    <property type="entry name" value="BIOFILM ARCHITECTURE MAINTENANCE PROTEIN MBAA"/>
    <property type="match status" value="1"/>
</dbReference>
<feature type="domain" description="EAL" evidence="3">
    <location>
        <begin position="626"/>
        <end position="874"/>
    </location>
</feature>
<dbReference type="Gene3D" id="3.30.450.40">
    <property type="match status" value="2"/>
</dbReference>
<dbReference type="SMART" id="SM00267">
    <property type="entry name" value="GGDEF"/>
    <property type="match status" value="1"/>
</dbReference>
<dbReference type="SUPFAM" id="SSF55781">
    <property type="entry name" value="GAF domain-like"/>
    <property type="match status" value="2"/>
</dbReference>
<name>A0A7Y5AUG4_9GAMM</name>
<evidence type="ECO:0000256" key="1">
    <source>
        <dbReference type="ARBA" id="ARBA00001946"/>
    </source>
</evidence>
<dbReference type="PROSITE" id="PS50883">
    <property type="entry name" value="EAL"/>
    <property type="match status" value="1"/>
</dbReference>
<protein>
    <submittedName>
        <fullName evidence="5">Diguanylate cyclase</fullName>
    </submittedName>
</protein>
<dbReference type="AlphaFoldDB" id="A0A7Y5AUG4"/>
<dbReference type="Gene3D" id="3.20.20.450">
    <property type="entry name" value="EAL domain"/>
    <property type="match status" value="1"/>
</dbReference>
<keyword evidence="6" id="KW-1185">Reference proteome</keyword>
<dbReference type="EMBL" id="JABSOD010000023">
    <property type="protein sequence ID" value="NRQ44165.1"/>
    <property type="molecule type" value="Genomic_DNA"/>
</dbReference>